<dbReference type="InterPro" id="IPR040908">
    <property type="entry name" value="PnpCD_PnpD_N"/>
</dbReference>
<sequence>MSQTLSAAPQSLETLDTEYQLFSLGQFSFSRDNNFAIIRWPGGVHYMHVELFLSAMVRDLGWEFLYGWIFFDDIFGTINYYGKVEMFAGTHHPSYKKAGIAYHETFDTEQVLEVFQGIANDWINEGYDPLCVPRETGSAHGPKGRPARISLTRGFTQPAKRMLGLPGDAVARSSASGQPISESFKDLHLEFDRPQVKTEPGFEGSLHAVNVFDHIARSEVTWIPSTVSSTRNSLFCMSSEEHVLPVTHGNDRPEWFIQLTDEIHWTLQDKETGAPLGRVAMRPGDVCAMPADIRHKGFAPKRAMLLVLENSTPDLPPLYANGTLAPFPVEF</sequence>
<feature type="domain" description="Hydroquinone 1,2-dioxygenase large subunit N-terminal" evidence="1">
    <location>
        <begin position="17"/>
        <end position="143"/>
    </location>
</feature>
<organism evidence="2 3">
    <name type="scientific">Pseudomonas salomonii</name>
    <dbReference type="NCBI Taxonomy" id="191391"/>
    <lineage>
        <taxon>Bacteria</taxon>
        <taxon>Pseudomonadati</taxon>
        <taxon>Pseudomonadota</taxon>
        <taxon>Gammaproteobacteria</taxon>
        <taxon>Pseudomonadales</taxon>
        <taxon>Pseudomonadaceae</taxon>
        <taxon>Pseudomonas</taxon>
    </lineage>
</organism>
<evidence type="ECO:0000259" key="1">
    <source>
        <dbReference type="Pfam" id="PF18191"/>
    </source>
</evidence>
<dbReference type="InterPro" id="IPR014710">
    <property type="entry name" value="RmlC-like_jellyroll"/>
</dbReference>
<proteinExistence type="predicted"/>
<gene>
    <name evidence="2" type="ORF">SAMN05216247_102398</name>
</gene>
<evidence type="ECO:0000313" key="2">
    <source>
        <dbReference type="EMBL" id="SDY00397.1"/>
    </source>
</evidence>
<dbReference type="AlphaFoldDB" id="A0A1H3GBG3"/>
<dbReference type="EMBL" id="FNOX01000002">
    <property type="protein sequence ID" value="SDY00397.1"/>
    <property type="molecule type" value="Genomic_DNA"/>
</dbReference>
<dbReference type="Pfam" id="PF18191">
    <property type="entry name" value="PnpCD_PnpD_N"/>
    <property type="match status" value="1"/>
</dbReference>
<dbReference type="InterPro" id="IPR011051">
    <property type="entry name" value="RmlC_Cupin_sf"/>
</dbReference>
<name>A0A1H3GBG3_9PSED</name>
<protein>
    <recommendedName>
        <fullName evidence="1">Hydroquinone 1,2-dioxygenase large subunit N-terminal domain-containing protein</fullName>
    </recommendedName>
</protein>
<dbReference type="Proteomes" id="UP000182902">
    <property type="component" value="Unassembled WGS sequence"/>
</dbReference>
<evidence type="ECO:0000313" key="3">
    <source>
        <dbReference type="Proteomes" id="UP000182902"/>
    </source>
</evidence>
<reference evidence="2 3" key="1">
    <citation type="submission" date="2016-10" db="EMBL/GenBank/DDBJ databases">
        <authorList>
            <person name="de Groot N.N."/>
        </authorList>
    </citation>
    <scope>NUCLEOTIDE SEQUENCE [LARGE SCALE GENOMIC DNA]</scope>
    <source>
        <strain evidence="2 3">ICMP 14252</strain>
    </source>
</reference>
<dbReference type="SUPFAM" id="SSF51182">
    <property type="entry name" value="RmlC-like cupins"/>
    <property type="match status" value="1"/>
</dbReference>
<accession>A0A1H3GBG3</accession>
<dbReference type="Gene3D" id="2.60.120.10">
    <property type="entry name" value="Jelly Rolls"/>
    <property type="match status" value="1"/>
</dbReference>
<dbReference type="RefSeq" id="WP_069787750.1">
    <property type="nucleotide sequence ID" value="NZ_FNOX01000002.1"/>
</dbReference>